<evidence type="ECO:0000313" key="4">
    <source>
        <dbReference type="Proteomes" id="UP000009236"/>
    </source>
</evidence>
<organism evidence="4">
    <name type="scientific">Isoptericola variabilis (strain 225)</name>
    <dbReference type="NCBI Taxonomy" id="743718"/>
    <lineage>
        <taxon>Bacteria</taxon>
        <taxon>Bacillati</taxon>
        <taxon>Actinomycetota</taxon>
        <taxon>Actinomycetes</taxon>
        <taxon>Micrococcales</taxon>
        <taxon>Promicromonosporaceae</taxon>
        <taxon>Isoptericola</taxon>
    </lineage>
</organism>
<keyword evidence="2" id="KW-0812">Transmembrane</keyword>
<name>F6FWV8_ISOV2</name>
<feature type="compositionally biased region" description="Basic and acidic residues" evidence="1">
    <location>
        <begin position="1"/>
        <end position="39"/>
    </location>
</feature>
<gene>
    <name evidence="3" type="ordered locus">Isova_0744</name>
</gene>
<dbReference type="Proteomes" id="UP000009236">
    <property type="component" value="Chromosome"/>
</dbReference>
<sequence>MSDEKTTQPLHVTDDNRSFDEARRDEPSVATPPEREARPLVRTGPRTGTVVWGFLVMAVGVGVLAQAAGARIDVELAAIVLLGVAGALLVLGSVVSGVRRRRDETRA</sequence>
<dbReference type="RefSeq" id="WP_013837922.1">
    <property type="nucleotide sequence ID" value="NC_015588.1"/>
</dbReference>
<feature type="transmembrane region" description="Helical" evidence="2">
    <location>
        <begin position="50"/>
        <end position="70"/>
    </location>
</feature>
<feature type="region of interest" description="Disordered" evidence="1">
    <location>
        <begin position="1"/>
        <end position="42"/>
    </location>
</feature>
<proteinExistence type="predicted"/>
<dbReference type="eggNOG" id="ENOG5031GYR">
    <property type="taxonomic scope" value="Bacteria"/>
</dbReference>
<evidence type="ECO:0000313" key="3">
    <source>
        <dbReference type="EMBL" id="AEG43530.1"/>
    </source>
</evidence>
<accession>F6FWV8</accession>
<dbReference type="EMBL" id="CP002810">
    <property type="protein sequence ID" value="AEG43530.1"/>
    <property type="molecule type" value="Genomic_DNA"/>
</dbReference>
<evidence type="ECO:0000256" key="2">
    <source>
        <dbReference type="SAM" id="Phobius"/>
    </source>
</evidence>
<keyword evidence="4" id="KW-1185">Reference proteome</keyword>
<keyword evidence="2" id="KW-0472">Membrane</keyword>
<dbReference type="KEGG" id="iva:Isova_0744"/>
<keyword evidence="2" id="KW-1133">Transmembrane helix</keyword>
<dbReference type="HOGENOM" id="CLU_2206471_0_0_11"/>
<evidence type="ECO:0000256" key="1">
    <source>
        <dbReference type="SAM" id="MobiDB-lite"/>
    </source>
</evidence>
<dbReference type="AlphaFoldDB" id="F6FWV8"/>
<reference evidence="3 4" key="1">
    <citation type="submission" date="2011-05" db="EMBL/GenBank/DDBJ databases">
        <title>Complete sequence of Isoptericola variabilis 225.</title>
        <authorList>
            <consortium name="US DOE Joint Genome Institute"/>
            <person name="Lucas S."/>
            <person name="Han J."/>
            <person name="Lapidus A."/>
            <person name="Cheng J.-F."/>
            <person name="Goodwin L."/>
            <person name="Pitluck S."/>
            <person name="Peters L."/>
            <person name="Mikhailova N."/>
            <person name="Zeytun A."/>
            <person name="Han C."/>
            <person name="Tapia R."/>
            <person name="Land M."/>
            <person name="Hauser L."/>
            <person name="Kyrpides N."/>
            <person name="Ivanova N."/>
            <person name="Pagani I."/>
            <person name="Siebers A."/>
            <person name="Allgaier M."/>
            <person name="Thelen M."/>
            <person name="Hugenholtz P."/>
            <person name="Gladden J."/>
            <person name="Woyke T."/>
        </authorList>
    </citation>
    <scope>NUCLEOTIDE SEQUENCE [LARGE SCALE GENOMIC DNA]</scope>
    <source>
        <strain evidence="4">225</strain>
    </source>
</reference>
<protein>
    <submittedName>
        <fullName evidence="3">Uncharacterized protein</fullName>
    </submittedName>
</protein>
<dbReference type="STRING" id="743718.Isova_0744"/>
<feature type="transmembrane region" description="Helical" evidence="2">
    <location>
        <begin position="76"/>
        <end position="98"/>
    </location>
</feature>